<sequence length="116" mass="12700">MWYPCNSRLSIQPVPSSGKGGGQVSMASMQPVLRSENKGGKVFNECCFSCALKAVVINSGLIGLKLGYGPDRNEPKSDQNRLADTKINWTVIIGMNTRFRPVPLYTGIVPEQTRPE</sequence>
<reference evidence="2 3" key="1">
    <citation type="submission" date="2020-09" db="EMBL/GenBank/DDBJ databases">
        <title>De no assembly of potato wild relative species, Solanum commersonii.</title>
        <authorList>
            <person name="Cho K."/>
        </authorList>
    </citation>
    <scope>NUCLEOTIDE SEQUENCE [LARGE SCALE GENOMIC DNA]</scope>
    <source>
        <strain evidence="2">LZ3.2</strain>
        <tissue evidence="2">Leaf</tissue>
    </source>
</reference>
<proteinExistence type="predicted"/>
<dbReference type="EMBL" id="JACXVP010000006">
    <property type="protein sequence ID" value="KAG5600806.1"/>
    <property type="molecule type" value="Genomic_DNA"/>
</dbReference>
<feature type="region of interest" description="Disordered" evidence="1">
    <location>
        <begin position="1"/>
        <end position="28"/>
    </location>
</feature>
<evidence type="ECO:0000256" key="1">
    <source>
        <dbReference type="SAM" id="MobiDB-lite"/>
    </source>
</evidence>
<dbReference type="AlphaFoldDB" id="A0A9J5YPK4"/>
<protein>
    <submittedName>
        <fullName evidence="2">Uncharacterized protein</fullName>
    </submittedName>
</protein>
<organism evidence="2 3">
    <name type="scientific">Solanum commersonii</name>
    <name type="common">Commerson's wild potato</name>
    <name type="synonym">Commerson's nightshade</name>
    <dbReference type="NCBI Taxonomy" id="4109"/>
    <lineage>
        <taxon>Eukaryota</taxon>
        <taxon>Viridiplantae</taxon>
        <taxon>Streptophyta</taxon>
        <taxon>Embryophyta</taxon>
        <taxon>Tracheophyta</taxon>
        <taxon>Spermatophyta</taxon>
        <taxon>Magnoliopsida</taxon>
        <taxon>eudicotyledons</taxon>
        <taxon>Gunneridae</taxon>
        <taxon>Pentapetalae</taxon>
        <taxon>asterids</taxon>
        <taxon>lamiids</taxon>
        <taxon>Solanales</taxon>
        <taxon>Solanaceae</taxon>
        <taxon>Solanoideae</taxon>
        <taxon>Solaneae</taxon>
        <taxon>Solanum</taxon>
    </lineage>
</organism>
<gene>
    <name evidence="2" type="ORF">H5410_032176</name>
</gene>
<keyword evidence="3" id="KW-1185">Reference proteome</keyword>
<accession>A0A9J5YPK4</accession>
<dbReference type="Proteomes" id="UP000824120">
    <property type="component" value="Chromosome 6"/>
</dbReference>
<evidence type="ECO:0000313" key="2">
    <source>
        <dbReference type="EMBL" id="KAG5600806.1"/>
    </source>
</evidence>
<evidence type="ECO:0000313" key="3">
    <source>
        <dbReference type="Proteomes" id="UP000824120"/>
    </source>
</evidence>
<comment type="caution">
    <text evidence="2">The sequence shown here is derived from an EMBL/GenBank/DDBJ whole genome shotgun (WGS) entry which is preliminary data.</text>
</comment>
<name>A0A9J5YPK4_SOLCO</name>